<evidence type="ECO:0000259" key="1">
    <source>
        <dbReference type="Pfam" id="PF01738"/>
    </source>
</evidence>
<dbReference type="OrthoDB" id="58297at2759"/>
<dbReference type="EMBL" id="NHYD01002055">
    <property type="protein sequence ID" value="PPQ88660.1"/>
    <property type="molecule type" value="Genomic_DNA"/>
</dbReference>
<dbReference type="Proteomes" id="UP000283269">
    <property type="component" value="Unassembled WGS sequence"/>
</dbReference>
<dbReference type="Pfam" id="PF01738">
    <property type="entry name" value="DLH"/>
    <property type="match status" value="1"/>
</dbReference>
<name>A0A409XD51_PSICY</name>
<evidence type="ECO:0000313" key="3">
    <source>
        <dbReference type="Proteomes" id="UP000283269"/>
    </source>
</evidence>
<accession>A0A409XD51</accession>
<sequence>MLINKTFHDIPTKLHANGKPIRIFVISPVVPDYPDAKFPGLAASRYCLISHQLISWFHRGRVTGPVERFAGQIASQGFVVACPSVYHEFEGPEAIPYDTEGTDRGNKYKVDILTALILNSIEKELAGYDEVSSYTVSGIISISDATLTIDLLVSLKNCNGRIAATGMCLGGHLAAFDPRVLATVCFFATDIHSASLGKGKNDDTIIKVQKGDLKGKGELVVRPFEPKPLNDASNLGKDTHVTRQGRDLIRKTLEDANVPVSFLEVQAQHAFIRDEHSKGRWDAALTRSLFTFMMEVFERTVGRDLGRRVSQNTEPEHVC</sequence>
<comment type="caution">
    <text evidence="2">The sequence shown here is derived from an EMBL/GenBank/DDBJ whole genome shotgun (WGS) entry which is preliminary data.</text>
</comment>
<proteinExistence type="predicted"/>
<dbReference type="PANTHER" id="PTHR47562">
    <property type="match status" value="1"/>
</dbReference>
<reference evidence="2 3" key="1">
    <citation type="journal article" date="2018" name="Evol. Lett.">
        <title>Horizontal gene cluster transfer increased hallucinogenic mushroom diversity.</title>
        <authorList>
            <person name="Reynolds H.T."/>
            <person name="Vijayakumar V."/>
            <person name="Gluck-Thaler E."/>
            <person name="Korotkin H.B."/>
            <person name="Matheny P.B."/>
            <person name="Slot J.C."/>
        </authorList>
    </citation>
    <scope>NUCLEOTIDE SEQUENCE [LARGE SCALE GENOMIC DNA]</scope>
    <source>
        <strain evidence="2 3">2631</strain>
    </source>
</reference>
<feature type="domain" description="Dienelactone hydrolase" evidence="1">
    <location>
        <begin position="68"/>
        <end position="189"/>
    </location>
</feature>
<protein>
    <recommendedName>
        <fullName evidence="1">Dienelactone hydrolase domain-containing protein</fullName>
    </recommendedName>
</protein>
<evidence type="ECO:0000313" key="2">
    <source>
        <dbReference type="EMBL" id="PPQ88660.1"/>
    </source>
</evidence>
<keyword evidence="3" id="KW-1185">Reference proteome</keyword>
<gene>
    <name evidence="2" type="ORF">CVT25_010236</name>
</gene>
<dbReference type="Gene3D" id="3.40.50.1820">
    <property type="entry name" value="alpha/beta hydrolase"/>
    <property type="match status" value="1"/>
</dbReference>
<organism evidence="2 3">
    <name type="scientific">Psilocybe cyanescens</name>
    <dbReference type="NCBI Taxonomy" id="93625"/>
    <lineage>
        <taxon>Eukaryota</taxon>
        <taxon>Fungi</taxon>
        <taxon>Dikarya</taxon>
        <taxon>Basidiomycota</taxon>
        <taxon>Agaricomycotina</taxon>
        <taxon>Agaricomycetes</taxon>
        <taxon>Agaricomycetidae</taxon>
        <taxon>Agaricales</taxon>
        <taxon>Agaricineae</taxon>
        <taxon>Strophariaceae</taxon>
        <taxon>Psilocybe</taxon>
    </lineage>
</organism>
<dbReference type="STRING" id="93625.A0A409XD51"/>
<dbReference type="SUPFAM" id="SSF53474">
    <property type="entry name" value="alpha/beta-Hydrolases"/>
    <property type="match status" value="1"/>
</dbReference>
<dbReference type="InterPro" id="IPR002925">
    <property type="entry name" value="Dienelactn_hydro"/>
</dbReference>
<dbReference type="InterPro" id="IPR029058">
    <property type="entry name" value="AB_hydrolase_fold"/>
</dbReference>
<dbReference type="GO" id="GO:0016787">
    <property type="term" value="F:hydrolase activity"/>
    <property type="evidence" value="ECO:0007669"/>
    <property type="project" value="InterPro"/>
</dbReference>
<dbReference type="InParanoid" id="A0A409XD51"/>
<dbReference type="AlphaFoldDB" id="A0A409XD51"/>
<dbReference type="PANTHER" id="PTHR47562:SF2">
    <property type="entry name" value="CARBOXYMETHYLENEBUTENOLIDASE-RELATED"/>
    <property type="match status" value="1"/>
</dbReference>